<keyword evidence="1" id="KW-0206">Cytoskeleton</keyword>
<evidence type="ECO:0000259" key="3">
    <source>
        <dbReference type="PROSITE" id="PS50202"/>
    </source>
</evidence>
<dbReference type="PANTHER" id="PTHR22947">
    <property type="entry name" value="MAJOR SPERM PROTEIN"/>
    <property type="match status" value="1"/>
</dbReference>
<dbReference type="PANTHER" id="PTHR22947:SF1">
    <property type="entry name" value="PROTEIN CBG16675"/>
    <property type="match status" value="1"/>
</dbReference>
<organism evidence="4 5">
    <name type="scientific">Caenorhabditis nigoni</name>
    <dbReference type="NCBI Taxonomy" id="1611254"/>
    <lineage>
        <taxon>Eukaryota</taxon>
        <taxon>Metazoa</taxon>
        <taxon>Ecdysozoa</taxon>
        <taxon>Nematoda</taxon>
        <taxon>Chromadorea</taxon>
        <taxon>Rhabditida</taxon>
        <taxon>Rhabditina</taxon>
        <taxon>Rhabditomorpha</taxon>
        <taxon>Rhabditoidea</taxon>
        <taxon>Rhabditidae</taxon>
        <taxon>Peloderinae</taxon>
        <taxon>Caenorhabditis</taxon>
    </lineage>
</organism>
<dbReference type="PROSITE" id="PS50202">
    <property type="entry name" value="MSP"/>
    <property type="match status" value="1"/>
</dbReference>
<gene>
    <name evidence="4" type="primary">Cni-D2007.2</name>
    <name evidence="4" type="synonym">Cnig_chr_III.g10430</name>
    <name evidence="4" type="ORF">B9Z55_010430</name>
</gene>
<evidence type="ECO:0000256" key="1">
    <source>
        <dbReference type="RuleBase" id="RU003425"/>
    </source>
</evidence>
<accession>A0A2G5UG17</accession>
<dbReference type="InterPro" id="IPR000535">
    <property type="entry name" value="MSP_dom"/>
</dbReference>
<comment type="caution">
    <text evidence="4">The sequence shown here is derived from an EMBL/GenBank/DDBJ whole genome shotgun (WGS) entry which is preliminary data.</text>
</comment>
<evidence type="ECO:0000313" key="5">
    <source>
        <dbReference type="Proteomes" id="UP000230233"/>
    </source>
</evidence>
<evidence type="ECO:0000256" key="2">
    <source>
        <dbReference type="SAM" id="MobiDB-lite"/>
    </source>
</evidence>
<dbReference type="AlphaFoldDB" id="A0A2G5UG17"/>
<dbReference type="Gene3D" id="2.60.40.10">
    <property type="entry name" value="Immunoglobulins"/>
    <property type="match status" value="1"/>
</dbReference>
<reference evidence="5" key="1">
    <citation type="submission" date="2017-10" db="EMBL/GenBank/DDBJ databases">
        <title>Rapid genome shrinkage in a self-fertile nematode reveals novel sperm competition proteins.</title>
        <authorList>
            <person name="Yin D."/>
            <person name="Schwarz E.M."/>
            <person name="Thomas C.G."/>
            <person name="Felde R.L."/>
            <person name="Korf I.F."/>
            <person name="Cutter A.D."/>
            <person name="Schartner C.M."/>
            <person name="Ralston E.J."/>
            <person name="Meyer B.J."/>
            <person name="Haag E.S."/>
        </authorList>
    </citation>
    <scope>NUCLEOTIDE SEQUENCE [LARGE SCALE GENOMIC DNA]</scope>
    <source>
        <strain evidence="5">JU1422</strain>
    </source>
</reference>
<keyword evidence="5" id="KW-1185">Reference proteome</keyword>
<dbReference type="InterPro" id="IPR013783">
    <property type="entry name" value="Ig-like_fold"/>
</dbReference>
<proteinExistence type="predicted"/>
<evidence type="ECO:0000313" key="4">
    <source>
        <dbReference type="EMBL" id="PIC38403.1"/>
    </source>
</evidence>
<dbReference type="STRING" id="1611254.A0A2G5UG17"/>
<keyword evidence="1" id="KW-0963">Cytoplasm</keyword>
<feature type="compositionally biased region" description="Low complexity" evidence="2">
    <location>
        <begin position="71"/>
        <end position="82"/>
    </location>
</feature>
<dbReference type="InterPro" id="IPR008962">
    <property type="entry name" value="PapD-like_sf"/>
</dbReference>
<comment type="function">
    <text evidence="1">Central component in molecular interactions underlying sperm crawling. Forms an extensive filament system that extends from sperm villipoda, along the leading edge of the pseudopod.</text>
</comment>
<dbReference type="SUPFAM" id="SSF49354">
    <property type="entry name" value="PapD-like"/>
    <property type="match status" value="1"/>
</dbReference>
<sequence>MFRIYRIPSSLSIPMISSARMAEHVALEDITNCPIHNIDEDNNVFSTTTTRPSRTEHRLRMLAKNFKDIRSSSMASSSSAAMRPFGTARLTPGRQTGRQQQTQPQQISTPEPMIAIALSDMEYLMRSARSSRSSGRSERQPGCTCCCHIAAGVTVIPRVARFSVEGGLSTHTLMNHSDNRIAVKITCSDNNMYRVTPVYATVEPGQSLPLHIARITSDLIKRDRLCVNILEADGNKEAREIFKKNANTRAPASINMALEATNDGQNHHHHHHHHE</sequence>
<feature type="compositionally biased region" description="Low complexity" evidence="2">
    <location>
        <begin position="92"/>
        <end position="106"/>
    </location>
</feature>
<protein>
    <recommendedName>
        <fullName evidence="1">Major sperm protein</fullName>
    </recommendedName>
</protein>
<name>A0A2G5UG17_9PELO</name>
<dbReference type="Proteomes" id="UP000230233">
    <property type="component" value="Chromosome III"/>
</dbReference>
<feature type="domain" description="MSP" evidence="3">
    <location>
        <begin position="152"/>
        <end position="260"/>
    </location>
</feature>
<dbReference type="OrthoDB" id="5854456at2759"/>
<dbReference type="InterPro" id="IPR051774">
    <property type="entry name" value="Sperm-specific_class_P"/>
</dbReference>
<feature type="region of interest" description="Disordered" evidence="2">
    <location>
        <begin position="70"/>
        <end position="108"/>
    </location>
</feature>
<dbReference type="EMBL" id="PDUG01000003">
    <property type="protein sequence ID" value="PIC38403.1"/>
    <property type="molecule type" value="Genomic_DNA"/>
</dbReference>
<dbReference type="Pfam" id="PF00635">
    <property type="entry name" value="Motile_Sperm"/>
    <property type="match status" value="1"/>
</dbReference>